<dbReference type="Pfam" id="PF01058">
    <property type="entry name" value="Oxidored_q6"/>
    <property type="match status" value="1"/>
</dbReference>
<dbReference type="InterPro" id="IPR006137">
    <property type="entry name" value="NADH_UbQ_OxRdtase-like_20kDa"/>
</dbReference>
<feature type="domain" description="NADH:ubiquinone oxidoreductase-like 20kDa subunit" evidence="10">
    <location>
        <begin position="46"/>
        <end position="154"/>
    </location>
</feature>
<evidence type="ECO:0000256" key="3">
    <source>
        <dbReference type="ARBA" id="ARBA00022519"/>
    </source>
</evidence>
<dbReference type="FunFam" id="3.40.50.12280:FF:000002">
    <property type="entry name" value="NADH-quinone oxidoreductase subunit B"/>
    <property type="match status" value="1"/>
</dbReference>
<dbReference type="GO" id="GO:0045271">
    <property type="term" value="C:respiratory chain complex I"/>
    <property type="evidence" value="ECO:0007669"/>
    <property type="project" value="TreeGrafter"/>
</dbReference>
<evidence type="ECO:0000256" key="2">
    <source>
        <dbReference type="ARBA" id="ARBA00022448"/>
    </source>
</evidence>
<keyword evidence="8 9" id="KW-0479">Metal-binding</keyword>
<comment type="caution">
    <text evidence="11">The sequence shown here is derived from an EMBL/GenBank/DDBJ whole genome shotgun (WGS) entry which is preliminary data.</text>
</comment>
<name>A0A3A8HYV5_9BACT</name>
<evidence type="ECO:0000259" key="10">
    <source>
        <dbReference type="Pfam" id="PF01058"/>
    </source>
</evidence>
<dbReference type="SUPFAM" id="SSF56770">
    <property type="entry name" value="HydA/Nqo6-like"/>
    <property type="match status" value="1"/>
</dbReference>
<dbReference type="EC" id="7.1.1.-" evidence="8"/>
<dbReference type="EMBL" id="JABFJV010000284">
    <property type="protein sequence ID" value="NOK38098.1"/>
    <property type="molecule type" value="Genomic_DNA"/>
</dbReference>
<comment type="cofactor">
    <cofactor evidence="8">
        <name>[4Fe-4S] cluster</name>
        <dbReference type="ChEBI" id="CHEBI:49883"/>
    </cofactor>
    <text evidence="8">Binds 1 [4Fe-4S] cluster.</text>
</comment>
<dbReference type="GO" id="GO:0015990">
    <property type="term" value="P:electron transport coupled proton transport"/>
    <property type="evidence" value="ECO:0007669"/>
    <property type="project" value="TreeGrafter"/>
</dbReference>
<proteinExistence type="inferred from homology"/>
<evidence type="ECO:0000256" key="8">
    <source>
        <dbReference type="HAMAP-Rule" id="MF_01356"/>
    </source>
</evidence>
<dbReference type="RefSeq" id="WP_120528387.1">
    <property type="nucleotide sequence ID" value="NZ_CP102577.1"/>
</dbReference>
<keyword evidence="12" id="KW-1185">Reference proteome</keyword>
<dbReference type="PANTHER" id="PTHR11995:SF14">
    <property type="entry name" value="NADH DEHYDROGENASE [UBIQUINONE] IRON-SULFUR PROTEIN 7, MITOCHONDRIAL"/>
    <property type="match status" value="1"/>
</dbReference>
<evidence type="ECO:0000256" key="7">
    <source>
        <dbReference type="ARBA" id="ARBA00025189"/>
    </source>
</evidence>
<dbReference type="GO" id="GO:0051539">
    <property type="term" value="F:4 iron, 4 sulfur cluster binding"/>
    <property type="evidence" value="ECO:0007669"/>
    <property type="project" value="UniProtKB-KW"/>
</dbReference>
<evidence type="ECO:0000313" key="11">
    <source>
        <dbReference type="EMBL" id="NOK38098.1"/>
    </source>
</evidence>
<comment type="similarity">
    <text evidence="1 8 9">Belongs to the complex I 20 kDa subunit family.</text>
</comment>
<keyword evidence="5 8" id="KW-1278">Translocase</keyword>
<dbReference type="AlphaFoldDB" id="A0A3A8HYV5"/>
<dbReference type="PROSITE" id="PS01150">
    <property type="entry name" value="COMPLEX1_20K"/>
    <property type="match status" value="1"/>
</dbReference>
<keyword evidence="11" id="KW-0560">Oxidoreductase</keyword>
<feature type="binding site" evidence="8">
    <location>
        <position position="141"/>
    </location>
    <ligand>
        <name>[4Fe-4S] cluster</name>
        <dbReference type="ChEBI" id="CHEBI:49883"/>
    </ligand>
</feature>
<dbReference type="NCBIfam" id="NF011392">
    <property type="entry name" value="PRK14817.1"/>
    <property type="match status" value="1"/>
</dbReference>
<dbReference type="GO" id="GO:0050136">
    <property type="term" value="F:NADH dehydrogenase (quinone) (non-electrogenic) activity"/>
    <property type="evidence" value="ECO:0007669"/>
    <property type="project" value="UniProtKB-UniRule"/>
</dbReference>
<dbReference type="NCBIfam" id="TIGR01957">
    <property type="entry name" value="nuoB_fam"/>
    <property type="match status" value="1"/>
</dbReference>
<feature type="binding site" evidence="8">
    <location>
        <position position="47"/>
    </location>
    <ligand>
        <name>[4Fe-4S] cluster</name>
        <dbReference type="ChEBI" id="CHEBI:49883"/>
    </ligand>
</feature>
<dbReference type="NCBIfam" id="NF005012">
    <property type="entry name" value="PRK06411.1"/>
    <property type="match status" value="1"/>
</dbReference>
<dbReference type="GO" id="GO:0005506">
    <property type="term" value="F:iron ion binding"/>
    <property type="evidence" value="ECO:0007669"/>
    <property type="project" value="UniProtKB-UniRule"/>
</dbReference>
<feature type="binding site" evidence="8">
    <location>
        <position position="112"/>
    </location>
    <ligand>
        <name>[4Fe-4S] cluster</name>
        <dbReference type="ChEBI" id="CHEBI:49883"/>
    </ligand>
</feature>
<dbReference type="HAMAP" id="MF_01356">
    <property type="entry name" value="NDH1_NuoB"/>
    <property type="match status" value="1"/>
</dbReference>
<accession>A0A3A8HYV5</accession>
<dbReference type="InterPro" id="IPR006138">
    <property type="entry name" value="NADH_UQ_OxRdtase_20Kd_su"/>
</dbReference>
<evidence type="ECO:0000313" key="12">
    <source>
        <dbReference type="Proteomes" id="UP000563426"/>
    </source>
</evidence>
<keyword evidence="8 9" id="KW-0411">Iron-sulfur</keyword>
<comment type="function">
    <text evidence="8">NDH-1 shuttles electrons from NADH, via FMN and iron-sulfur (Fe-S) centers, to quinones in the respiratory chain. The immediate electron acceptor for the enzyme in this species is believed to be ubiquinone. Couples the redox reaction to proton translocation (for every two electrons transferred, four hydrogen ions are translocated across the cytoplasmic membrane), and thus conserves the redox energy in a proton gradient.</text>
</comment>
<gene>
    <name evidence="8" type="primary">nuoB</name>
    <name evidence="11" type="ORF">HMI49_33345</name>
</gene>
<dbReference type="GO" id="GO:0008137">
    <property type="term" value="F:NADH dehydrogenase (ubiquinone) activity"/>
    <property type="evidence" value="ECO:0007669"/>
    <property type="project" value="InterPro"/>
</dbReference>
<comment type="function">
    <text evidence="7">NDH-1 shuttles electrons from NADH, via FMN and iron-sulfur (Fe-S) centers, to quinones in the respiratory chain. Couples the redox reaction to proton translocation (for every two electrons transferred, four hydrogen ions are translocated across the cytoplasmic membrane), and thus conserves the redox energy in a proton gradient.</text>
</comment>
<comment type="subunit">
    <text evidence="8">NDH-1 is composed of 14 different subunits. Subunits NuoB, C, D, E, F, and G constitute the peripheral sector of the complex.</text>
</comment>
<keyword evidence="6 8" id="KW-0520">NAD</keyword>
<keyword evidence="8 9" id="KW-0408">Iron</keyword>
<keyword evidence="3" id="KW-0997">Cell inner membrane</keyword>
<dbReference type="Proteomes" id="UP000563426">
    <property type="component" value="Unassembled WGS sequence"/>
</dbReference>
<comment type="catalytic activity">
    <reaction evidence="8">
        <text>a quinone + NADH + 5 H(+)(in) = a quinol + NAD(+) + 4 H(+)(out)</text>
        <dbReference type="Rhea" id="RHEA:57888"/>
        <dbReference type="ChEBI" id="CHEBI:15378"/>
        <dbReference type="ChEBI" id="CHEBI:24646"/>
        <dbReference type="ChEBI" id="CHEBI:57540"/>
        <dbReference type="ChEBI" id="CHEBI:57945"/>
        <dbReference type="ChEBI" id="CHEBI:132124"/>
    </reaction>
</comment>
<reference evidence="11 12" key="1">
    <citation type="submission" date="2020-05" db="EMBL/GenBank/DDBJ databases">
        <authorList>
            <person name="Whitworth D."/>
        </authorList>
    </citation>
    <scope>NUCLEOTIDE SEQUENCE [LARGE SCALE GENOMIC DNA]</scope>
    <source>
        <strain evidence="11 12">AB043B</strain>
    </source>
</reference>
<comment type="subcellular location">
    <subcellularLocation>
        <location evidence="8">Cell membrane</location>
        <topology evidence="8">Peripheral membrane protein</topology>
        <orientation evidence="8">Cytoplasmic side</orientation>
    </subcellularLocation>
</comment>
<dbReference type="GO" id="GO:0009060">
    <property type="term" value="P:aerobic respiration"/>
    <property type="evidence" value="ECO:0007669"/>
    <property type="project" value="TreeGrafter"/>
</dbReference>
<evidence type="ECO:0000256" key="6">
    <source>
        <dbReference type="ARBA" id="ARBA00023027"/>
    </source>
</evidence>
<dbReference type="Gene3D" id="3.40.50.12280">
    <property type="match status" value="1"/>
</dbReference>
<organism evidence="11 12">
    <name type="scientific">Corallococcus exercitus</name>
    <dbReference type="NCBI Taxonomy" id="2316736"/>
    <lineage>
        <taxon>Bacteria</taxon>
        <taxon>Pseudomonadati</taxon>
        <taxon>Myxococcota</taxon>
        <taxon>Myxococcia</taxon>
        <taxon>Myxococcales</taxon>
        <taxon>Cystobacterineae</taxon>
        <taxon>Myxococcaceae</taxon>
        <taxon>Corallococcus</taxon>
    </lineage>
</organism>
<evidence type="ECO:0000256" key="1">
    <source>
        <dbReference type="ARBA" id="ARBA00009173"/>
    </source>
</evidence>
<evidence type="ECO:0000256" key="4">
    <source>
        <dbReference type="ARBA" id="ARBA00022719"/>
    </source>
</evidence>
<feature type="binding site" evidence="8">
    <location>
        <position position="46"/>
    </location>
    <ligand>
        <name>[4Fe-4S] cluster</name>
        <dbReference type="ChEBI" id="CHEBI:49883"/>
    </ligand>
</feature>
<evidence type="ECO:0000256" key="9">
    <source>
        <dbReference type="RuleBase" id="RU004464"/>
    </source>
</evidence>
<protein>
    <recommendedName>
        <fullName evidence="8">NADH-quinone oxidoreductase subunit B</fullName>
        <ecNumber evidence="8">7.1.1.-</ecNumber>
    </recommendedName>
    <alternativeName>
        <fullName evidence="8">NADH dehydrogenase I subunit B</fullName>
    </alternativeName>
    <alternativeName>
        <fullName evidence="8">NDH-1 subunit B</fullName>
    </alternativeName>
</protein>
<keyword evidence="8" id="KW-0472">Membrane</keyword>
<dbReference type="PANTHER" id="PTHR11995">
    <property type="entry name" value="NADH DEHYDROGENASE"/>
    <property type="match status" value="1"/>
</dbReference>
<keyword evidence="2 8" id="KW-0813">Transport</keyword>
<dbReference type="GO" id="GO:0005886">
    <property type="term" value="C:plasma membrane"/>
    <property type="evidence" value="ECO:0007669"/>
    <property type="project" value="UniProtKB-SubCell"/>
</dbReference>
<keyword evidence="4 8" id="KW-0874">Quinone</keyword>
<keyword evidence="8" id="KW-1003">Cell membrane</keyword>
<keyword evidence="8 9" id="KW-0004">4Fe-4S</keyword>
<dbReference type="GO" id="GO:0048038">
    <property type="term" value="F:quinone binding"/>
    <property type="evidence" value="ECO:0007669"/>
    <property type="project" value="UniProtKB-KW"/>
</dbReference>
<sequence>MADTDIAPIMTTRREEATGFFQKLVSKGLGWARKYSLFTYPYATACCGMEYMSVAASRHDISRFGAEFPRFSPRQADLLMVVGTINLKQAPILKRVYEQMTEPKWVVAFGVCASSGGFYDNYAVLQGIDRIIPVDVYIPGCPPRPEQVLDGLMLLQDKIGNQVHRLRDPGQPNETAAHHARMLEAGK</sequence>
<evidence type="ECO:0000256" key="5">
    <source>
        <dbReference type="ARBA" id="ARBA00022967"/>
    </source>
</evidence>
<dbReference type="OrthoDB" id="9786737at2"/>
<keyword evidence="8" id="KW-0830">Ubiquinone</keyword>